<dbReference type="AlphaFoldDB" id="A0A2V1E5Y0"/>
<name>A0A2V1E5Y0_9PLEO</name>
<evidence type="ECO:0008006" key="3">
    <source>
        <dbReference type="Google" id="ProtNLM"/>
    </source>
</evidence>
<dbReference type="Gene3D" id="3.30.70.330">
    <property type="match status" value="1"/>
</dbReference>
<evidence type="ECO:0000313" key="2">
    <source>
        <dbReference type="Proteomes" id="UP000244855"/>
    </source>
</evidence>
<dbReference type="InterPro" id="IPR012677">
    <property type="entry name" value="Nucleotide-bd_a/b_plait_sf"/>
</dbReference>
<dbReference type="STRING" id="97972.A0A2V1E5Y0"/>
<dbReference type="SUPFAM" id="SSF54928">
    <property type="entry name" value="RNA-binding domain, RBD"/>
    <property type="match status" value="1"/>
</dbReference>
<organism evidence="1 2">
    <name type="scientific">Periconia macrospinosa</name>
    <dbReference type="NCBI Taxonomy" id="97972"/>
    <lineage>
        <taxon>Eukaryota</taxon>
        <taxon>Fungi</taxon>
        <taxon>Dikarya</taxon>
        <taxon>Ascomycota</taxon>
        <taxon>Pezizomycotina</taxon>
        <taxon>Dothideomycetes</taxon>
        <taxon>Pleosporomycetidae</taxon>
        <taxon>Pleosporales</taxon>
        <taxon>Massarineae</taxon>
        <taxon>Periconiaceae</taxon>
        <taxon>Periconia</taxon>
    </lineage>
</organism>
<keyword evidence="2" id="KW-1185">Reference proteome</keyword>
<proteinExistence type="predicted"/>
<dbReference type="GO" id="GO:0003676">
    <property type="term" value="F:nucleic acid binding"/>
    <property type="evidence" value="ECO:0007669"/>
    <property type="project" value="InterPro"/>
</dbReference>
<dbReference type="EMBL" id="KZ805313">
    <property type="protein sequence ID" value="PVI05499.1"/>
    <property type="molecule type" value="Genomic_DNA"/>
</dbReference>
<sequence length="157" mass="17885">MAIPRLSPKDTITKRSPQFVSASLATKEHLRRIVIWLTPNEWFLTFVFEEYTGNLAADSNSEGDVYVKFDSVTGGEKALQGLNGRNYNHRVIRASYVHNAILLATAIRRKRKVGDIDVSVDIDSLANNDKLDKEALRKQYEAQRMVEFNLFKAVVRD</sequence>
<dbReference type="Proteomes" id="UP000244855">
    <property type="component" value="Unassembled WGS sequence"/>
</dbReference>
<protein>
    <recommendedName>
        <fullName evidence="3">RRM domain-containing protein</fullName>
    </recommendedName>
</protein>
<reference evidence="1 2" key="1">
    <citation type="journal article" date="2018" name="Sci. Rep.">
        <title>Comparative genomics provides insights into the lifestyle and reveals functional heterogeneity of dark septate endophytic fungi.</title>
        <authorList>
            <person name="Knapp D.G."/>
            <person name="Nemeth J.B."/>
            <person name="Barry K."/>
            <person name="Hainaut M."/>
            <person name="Henrissat B."/>
            <person name="Johnson J."/>
            <person name="Kuo A."/>
            <person name="Lim J.H.P."/>
            <person name="Lipzen A."/>
            <person name="Nolan M."/>
            <person name="Ohm R.A."/>
            <person name="Tamas L."/>
            <person name="Grigoriev I.V."/>
            <person name="Spatafora J.W."/>
            <person name="Nagy L.G."/>
            <person name="Kovacs G.M."/>
        </authorList>
    </citation>
    <scope>NUCLEOTIDE SEQUENCE [LARGE SCALE GENOMIC DNA]</scope>
    <source>
        <strain evidence="1 2">DSE2036</strain>
    </source>
</reference>
<accession>A0A2V1E5Y0</accession>
<gene>
    <name evidence="1" type="ORF">DM02DRAFT_650513</name>
</gene>
<evidence type="ECO:0000313" key="1">
    <source>
        <dbReference type="EMBL" id="PVI05499.1"/>
    </source>
</evidence>
<dbReference type="OrthoDB" id="5411533at2759"/>
<dbReference type="InterPro" id="IPR035979">
    <property type="entry name" value="RBD_domain_sf"/>
</dbReference>